<feature type="domain" description="LysM" evidence="1">
    <location>
        <begin position="198"/>
        <end position="244"/>
    </location>
</feature>
<dbReference type="PANTHER" id="PTHR21666:SF270">
    <property type="entry name" value="MUREIN HYDROLASE ACTIVATOR ENVC"/>
    <property type="match status" value="1"/>
</dbReference>
<accession>A0A0F6W3U6</accession>
<dbReference type="SUPFAM" id="SSF54106">
    <property type="entry name" value="LysM domain"/>
    <property type="match status" value="3"/>
</dbReference>
<dbReference type="InterPro" id="IPR036779">
    <property type="entry name" value="LysM_dom_sf"/>
</dbReference>
<organism evidence="2 3">
    <name type="scientific">Sandaracinus amylolyticus</name>
    <dbReference type="NCBI Taxonomy" id="927083"/>
    <lineage>
        <taxon>Bacteria</taxon>
        <taxon>Pseudomonadati</taxon>
        <taxon>Myxococcota</taxon>
        <taxon>Polyangia</taxon>
        <taxon>Polyangiales</taxon>
        <taxon>Sandaracinaceae</taxon>
        <taxon>Sandaracinus</taxon>
    </lineage>
</organism>
<dbReference type="GO" id="GO:0004222">
    <property type="term" value="F:metalloendopeptidase activity"/>
    <property type="evidence" value="ECO:0007669"/>
    <property type="project" value="TreeGrafter"/>
</dbReference>
<dbReference type="PANTHER" id="PTHR21666">
    <property type="entry name" value="PEPTIDASE-RELATED"/>
    <property type="match status" value="1"/>
</dbReference>
<dbReference type="CDD" id="cd12797">
    <property type="entry name" value="M23_peptidase"/>
    <property type="match status" value="1"/>
</dbReference>
<dbReference type="CDD" id="cd00118">
    <property type="entry name" value="LysM"/>
    <property type="match status" value="3"/>
</dbReference>
<evidence type="ECO:0000313" key="2">
    <source>
        <dbReference type="EMBL" id="AKF06633.1"/>
    </source>
</evidence>
<feature type="domain" description="LysM" evidence="1">
    <location>
        <begin position="48"/>
        <end position="94"/>
    </location>
</feature>
<dbReference type="EMBL" id="CP011125">
    <property type="protein sequence ID" value="AKF06633.1"/>
    <property type="molecule type" value="Genomic_DNA"/>
</dbReference>
<dbReference type="Gene3D" id="2.70.70.10">
    <property type="entry name" value="Glucose Permease (Domain IIA)"/>
    <property type="match status" value="1"/>
</dbReference>
<dbReference type="STRING" id="927083.DB32_003782"/>
<gene>
    <name evidence="2" type="ORF">DB32_003782</name>
</gene>
<dbReference type="InterPro" id="IPR050570">
    <property type="entry name" value="Cell_wall_metabolism_enzyme"/>
</dbReference>
<dbReference type="InterPro" id="IPR011055">
    <property type="entry name" value="Dup_hybrid_motif"/>
</dbReference>
<dbReference type="Gene3D" id="3.10.350.10">
    <property type="entry name" value="LysM domain"/>
    <property type="match status" value="3"/>
</dbReference>
<feature type="domain" description="LysM" evidence="1">
    <location>
        <begin position="124"/>
        <end position="170"/>
    </location>
</feature>
<dbReference type="SUPFAM" id="SSF51261">
    <property type="entry name" value="Duplicated hybrid motif"/>
    <property type="match status" value="1"/>
</dbReference>
<dbReference type="AlphaFoldDB" id="A0A0F6W3U6"/>
<evidence type="ECO:0000313" key="3">
    <source>
        <dbReference type="Proteomes" id="UP000034883"/>
    </source>
</evidence>
<name>A0A0F6W3U6_9BACT</name>
<proteinExistence type="predicted"/>
<dbReference type="KEGG" id="samy:DB32_003782"/>
<dbReference type="SMART" id="SM00257">
    <property type="entry name" value="LysM"/>
    <property type="match status" value="3"/>
</dbReference>
<dbReference type="Pfam" id="PF01551">
    <property type="entry name" value="Peptidase_M23"/>
    <property type="match status" value="1"/>
</dbReference>
<reference evidence="2 3" key="1">
    <citation type="submission" date="2015-03" db="EMBL/GenBank/DDBJ databases">
        <title>Genome assembly of Sandaracinus amylolyticus DSM 53668.</title>
        <authorList>
            <person name="Sharma G."/>
            <person name="Subramanian S."/>
        </authorList>
    </citation>
    <scope>NUCLEOTIDE SEQUENCE [LARGE SCALE GENOMIC DNA]</scope>
    <source>
        <strain evidence="2 3">DSM 53668</strain>
    </source>
</reference>
<sequence length="477" mass="51372">MGAALALIALVACGGAEETQPDAGLRPVEAAPVEPTVEAASDEPPAGIDHTVGEGETLWDIARAYGVGVEAIMAANRLRDRDVRRLRRGMVLRIPGASAPVVVETAEQRAAAAAAPLPEIEGAAWHRIAEGETLWDVATLYEVSAAAILERNELDDDAVRLLRPGQPIQVPGITSRDVERAAERAAREAPSRREPRGFRHTVQRGETIWSLAGSFGVSVAEIMAANRLSPDEASSLREGATLYVPGVERDTQGRMRRVLSGAQQRALAAARRLGMGSHQAGSALLHGRVQPTWLREASRGFGRDRLPGSLRWPVANGWFVRGYGSGEGGYHLATDIMGEIGWNVRASAPGVVGYAGDEIPGYGNTVLIVHPGGWVTMYAHNSVNFVVAGERVPAGAIIAEVGSTGISRGPHVHFELIFQGQNCDPAALWRPGIRHRNGSLTPMDPLTWNDVRQRPSGIRCHARMRHPRSRWVIHEEL</sequence>
<protein>
    <submittedName>
        <fullName evidence="2">Putative peptidase</fullName>
    </submittedName>
</protein>
<dbReference type="Pfam" id="PF01476">
    <property type="entry name" value="LysM"/>
    <property type="match status" value="3"/>
</dbReference>
<dbReference type="InterPro" id="IPR018392">
    <property type="entry name" value="LysM"/>
</dbReference>
<dbReference type="PROSITE" id="PS51782">
    <property type="entry name" value="LYSM"/>
    <property type="match status" value="3"/>
</dbReference>
<dbReference type="Proteomes" id="UP000034883">
    <property type="component" value="Chromosome"/>
</dbReference>
<keyword evidence="3" id="KW-1185">Reference proteome</keyword>
<evidence type="ECO:0000259" key="1">
    <source>
        <dbReference type="PROSITE" id="PS51782"/>
    </source>
</evidence>
<dbReference type="InterPro" id="IPR016047">
    <property type="entry name" value="M23ase_b-sheet_dom"/>
</dbReference>